<evidence type="ECO:0000256" key="1">
    <source>
        <dbReference type="SAM" id="MobiDB-lite"/>
    </source>
</evidence>
<dbReference type="AlphaFoldDB" id="A0A1X7VIP9"/>
<proteinExistence type="predicted"/>
<feature type="compositionally biased region" description="Basic residues" evidence="1">
    <location>
        <begin position="206"/>
        <end position="224"/>
    </location>
</feature>
<evidence type="ECO:0000313" key="2">
    <source>
        <dbReference type="EnsemblMetazoa" id="Aqu2.1.39922_001"/>
    </source>
</evidence>
<keyword evidence="3" id="KW-1185">Reference proteome</keyword>
<protein>
    <submittedName>
        <fullName evidence="2">Uncharacterized protein</fullName>
    </submittedName>
</protein>
<feature type="region of interest" description="Disordered" evidence="1">
    <location>
        <begin position="158"/>
        <end position="359"/>
    </location>
</feature>
<evidence type="ECO:0000313" key="3">
    <source>
        <dbReference type="Proteomes" id="UP000007879"/>
    </source>
</evidence>
<sequence>MGCMTCKASPLGTGGAVHPTGRVDPMEAWLCDVVDDYDSYQLNNAIMASRNYNSRASVQTFEPPPPYSERAGALERVVEDQDSDPLEQEQRLHQTFDTSDFLNQSHSSSLSLPMDLHERIATLEIILQRERASARAAGAIEPAATTVRVVPHRLDVPPSVQQPPVRSLPPLPPCPPPPLVPRSLSQDSFDVDLPPISLHRSFSQSQHHHIQRRRRRKSQNRRRSQTASQSLRNDSDRQITIRRHSTSELMNRREEEERGVRVEGGEREGTAEEEERKETVEEQEKEKAAEEGKREENIEDDHDDDQVDNVTESDEGRATIDQSTNNQNENERERTIESSKEEEETEHTESSEEHNRNFSYQFELHRKSRSLNCIVKSERENECKSNSYCIMRTTGTV</sequence>
<dbReference type="KEGG" id="aqu:109580192"/>
<accession>A0A1X7VIP9</accession>
<feature type="compositionally biased region" description="Basic and acidic residues" evidence="1">
    <location>
        <begin position="329"/>
        <end position="339"/>
    </location>
</feature>
<feature type="compositionally biased region" description="Basic and acidic residues" evidence="1">
    <location>
        <begin position="250"/>
        <end position="296"/>
    </location>
</feature>
<gene>
    <name evidence="2" type="primary">109580192</name>
</gene>
<dbReference type="EnsemblMetazoa" id="XM_019993092.1">
    <property type="protein sequence ID" value="XP_019848651.1"/>
    <property type="gene ID" value="LOC109580192"/>
</dbReference>
<dbReference type="EnsemblMetazoa" id="Aqu2.1.39922_001">
    <property type="protein sequence ID" value="Aqu2.1.39922_001"/>
    <property type="gene ID" value="Aqu2.1.39922"/>
</dbReference>
<dbReference type="Proteomes" id="UP000007879">
    <property type="component" value="Unassembled WGS sequence"/>
</dbReference>
<dbReference type="InParanoid" id="A0A1X7VIP9"/>
<reference evidence="3" key="1">
    <citation type="journal article" date="2010" name="Nature">
        <title>The Amphimedon queenslandica genome and the evolution of animal complexity.</title>
        <authorList>
            <person name="Srivastava M."/>
            <person name="Simakov O."/>
            <person name="Chapman J."/>
            <person name="Fahey B."/>
            <person name="Gauthier M.E."/>
            <person name="Mitros T."/>
            <person name="Richards G.S."/>
            <person name="Conaco C."/>
            <person name="Dacre M."/>
            <person name="Hellsten U."/>
            <person name="Larroux C."/>
            <person name="Putnam N.H."/>
            <person name="Stanke M."/>
            <person name="Adamska M."/>
            <person name="Darling A."/>
            <person name="Degnan S.M."/>
            <person name="Oakley T.H."/>
            <person name="Plachetzki D.C."/>
            <person name="Zhai Y."/>
            <person name="Adamski M."/>
            <person name="Calcino A."/>
            <person name="Cummins S.F."/>
            <person name="Goodstein D.M."/>
            <person name="Harris C."/>
            <person name="Jackson D.J."/>
            <person name="Leys S.P."/>
            <person name="Shu S."/>
            <person name="Woodcroft B.J."/>
            <person name="Vervoort M."/>
            <person name="Kosik K.S."/>
            <person name="Manning G."/>
            <person name="Degnan B.M."/>
            <person name="Rokhsar D.S."/>
        </authorList>
    </citation>
    <scope>NUCLEOTIDE SEQUENCE [LARGE SCALE GENOMIC DNA]</scope>
</reference>
<name>A0A1X7VIP9_AMPQE</name>
<feature type="compositionally biased region" description="Basic and acidic residues" evidence="1">
    <location>
        <begin position="347"/>
        <end position="356"/>
    </location>
</feature>
<organism evidence="2">
    <name type="scientific">Amphimedon queenslandica</name>
    <name type="common">Sponge</name>
    <dbReference type="NCBI Taxonomy" id="400682"/>
    <lineage>
        <taxon>Eukaryota</taxon>
        <taxon>Metazoa</taxon>
        <taxon>Porifera</taxon>
        <taxon>Demospongiae</taxon>
        <taxon>Heteroscleromorpha</taxon>
        <taxon>Haplosclerida</taxon>
        <taxon>Niphatidae</taxon>
        <taxon>Amphimedon</taxon>
    </lineage>
</organism>
<feature type="compositionally biased region" description="Acidic residues" evidence="1">
    <location>
        <begin position="297"/>
        <end position="313"/>
    </location>
</feature>
<feature type="compositionally biased region" description="Pro residues" evidence="1">
    <location>
        <begin position="166"/>
        <end position="180"/>
    </location>
</feature>
<reference evidence="2" key="2">
    <citation type="submission" date="2017-05" db="UniProtKB">
        <authorList>
            <consortium name="EnsemblMetazoa"/>
        </authorList>
    </citation>
    <scope>IDENTIFICATION</scope>
</reference>